<dbReference type="HOGENOM" id="CLU_1985628_0_0_1"/>
<gene>
    <name evidence="2" type="ORF">TCM_010370</name>
</gene>
<evidence type="ECO:0000313" key="3">
    <source>
        <dbReference type="Proteomes" id="UP000026915"/>
    </source>
</evidence>
<dbReference type="AlphaFoldDB" id="A0A061EDW7"/>
<proteinExistence type="predicted"/>
<reference evidence="2 3" key="1">
    <citation type="journal article" date="2013" name="Genome Biol.">
        <title>The genome sequence of the most widely cultivated cacao type and its use to identify candidate genes regulating pod color.</title>
        <authorList>
            <person name="Motamayor J.C."/>
            <person name="Mockaitis K."/>
            <person name="Schmutz J."/>
            <person name="Haiminen N."/>
            <person name="Iii D.L."/>
            <person name="Cornejo O."/>
            <person name="Findley S.D."/>
            <person name="Zheng P."/>
            <person name="Utro F."/>
            <person name="Royaert S."/>
            <person name="Saski C."/>
            <person name="Jenkins J."/>
            <person name="Podicheti R."/>
            <person name="Zhao M."/>
            <person name="Scheffler B.E."/>
            <person name="Stack J.C."/>
            <person name="Feltus F.A."/>
            <person name="Mustiga G.M."/>
            <person name="Amores F."/>
            <person name="Phillips W."/>
            <person name="Marelli J.P."/>
            <person name="May G.D."/>
            <person name="Shapiro H."/>
            <person name="Ma J."/>
            <person name="Bustamante C.D."/>
            <person name="Schnell R.J."/>
            <person name="Main D."/>
            <person name="Gilbert D."/>
            <person name="Parida L."/>
            <person name="Kuhn D.N."/>
        </authorList>
    </citation>
    <scope>NUCLEOTIDE SEQUENCE [LARGE SCALE GENOMIC DNA]</scope>
    <source>
        <strain evidence="3">cv. Matina 1-6</strain>
    </source>
</reference>
<dbReference type="InParanoid" id="A0A061EDW7"/>
<dbReference type="EMBL" id="CM001880">
    <property type="protein sequence ID" value="EOY00489.1"/>
    <property type="molecule type" value="Genomic_DNA"/>
</dbReference>
<feature type="region of interest" description="Disordered" evidence="1">
    <location>
        <begin position="1"/>
        <end position="30"/>
    </location>
</feature>
<dbReference type="Proteomes" id="UP000026915">
    <property type="component" value="Chromosome 2"/>
</dbReference>
<organism evidence="2 3">
    <name type="scientific">Theobroma cacao</name>
    <name type="common">Cacao</name>
    <name type="synonym">Cocoa</name>
    <dbReference type="NCBI Taxonomy" id="3641"/>
    <lineage>
        <taxon>Eukaryota</taxon>
        <taxon>Viridiplantae</taxon>
        <taxon>Streptophyta</taxon>
        <taxon>Embryophyta</taxon>
        <taxon>Tracheophyta</taxon>
        <taxon>Spermatophyta</taxon>
        <taxon>Magnoliopsida</taxon>
        <taxon>eudicotyledons</taxon>
        <taxon>Gunneridae</taxon>
        <taxon>Pentapetalae</taxon>
        <taxon>rosids</taxon>
        <taxon>malvids</taxon>
        <taxon>Malvales</taxon>
        <taxon>Malvaceae</taxon>
        <taxon>Byttnerioideae</taxon>
        <taxon>Theobroma</taxon>
    </lineage>
</organism>
<accession>A0A061EDW7</accession>
<name>A0A061EDW7_THECC</name>
<evidence type="ECO:0000256" key="1">
    <source>
        <dbReference type="SAM" id="MobiDB-lite"/>
    </source>
</evidence>
<evidence type="ECO:0000313" key="2">
    <source>
        <dbReference type="EMBL" id="EOY00489.1"/>
    </source>
</evidence>
<protein>
    <submittedName>
        <fullName evidence="2">Uncharacterized protein</fullName>
    </submittedName>
</protein>
<dbReference type="Gramene" id="EOY00489">
    <property type="protein sequence ID" value="EOY00489"/>
    <property type="gene ID" value="TCM_010370"/>
</dbReference>
<sequence>MKGSCESGDFPGTQPRCGPPPQPTTKKGQVKDGWSFCEIGQFYISGSFGSSEPHFPVNQKEKALSYPASSFASIRVFLCFFGSLKLRYTFVHLVKDARVSPAENELEFALKSKHLALETPTPWKFL</sequence>
<keyword evidence="3" id="KW-1185">Reference proteome</keyword>